<dbReference type="OrthoDB" id="265478at2"/>
<dbReference type="PANTHER" id="PTHR33545">
    <property type="entry name" value="UPF0750 MEMBRANE PROTEIN YITT-RELATED"/>
    <property type="match status" value="1"/>
</dbReference>
<feature type="transmembrane region" description="Helical" evidence="6">
    <location>
        <begin position="42"/>
        <end position="70"/>
    </location>
</feature>
<dbReference type="CDD" id="cd16380">
    <property type="entry name" value="YitT_C"/>
    <property type="match status" value="1"/>
</dbReference>
<sequence>MTKVKQIFSESFQICIGILLASIGLKAFLLPNGFLDGGVTGIAILISQLFNLNFSIVLLIVSIPFLLLAWNTMTKKIVLKSFLSITALAIFIHFENFTSLTDDKLLIAIFGGLFLGCGIGITIKNGAVLDGSEILGIFINNRFGISIGKVILLFNIILFSITAILISIEVAMYSILTFLITAKIIDLMIEGFEDYIGLMIVSEKSDEIETGLIDEIGVGITTYKGSKGYGRRGLQDQKVIIHTVINRIDINRTYRLVEQIDEKAFIIEFDVNNVKGGILKKYLSK</sequence>
<feature type="transmembrane region" description="Helical" evidence="6">
    <location>
        <begin position="143"/>
        <end position="165"/>
    </location>
</feature>
<dbReference type="AlphaFoldDB" id="H2BTS6"/>
<dbReference type="InterPro" id="IPR003740">
    <property type="entry name" value="YitT"/>
</dbReference>
<keyword evidence="2" id="KW-1003">Cell membrane</keyword>
<evidence type="ECO:0000256" key="6">
    <source>
        <dbReference type="SAM" id="Phobius"/>
    </source>
</evidence>
<dbReference type="InterPro" id="IPR019264">
    <property type="entry name" value="DUF2179"/>
</dbReference>
<dbReference type="STRING" id="865937.Gilli_2060"/>
<dbReference type="HOGENOM" id="CLU_063199_1_0_10"/>
<accession>H2BTS6</accession>
<protein>
    <recommendedName>
        <fullName evidence="7">DUF2179 domain-containing protein</fullName>
    </recommendedName>
</protein>
<evidence type="ECO:0000256" key="4">
    <source>
        <dbReference type="ARBA" id="ARBA00022989"/>
    </source>
</evidence>
<evidence type="ECO:0000313" key="9">
    <source>
        <dbReference type="Proteomes" id="UP000003844"/>
    </source>
</evidence>
<proteinExistence type="predicted"/>
<dbReference type="eggNOG" id="COG1284">
    <property type="taxonomic scope" value="Bacteria"/>
</dbReference>
<keyword evidence="4 6" id="KW-1133">Transmembrane helix</keyword>
<dbReference type="GO" id="GO:0005886">
    <property type="term" value="C:plasma membrane"/>
    <property type="evidence" value="ECO:0007669"/>
    <property type="project" value="UniProtKB-SubCell"/>
</dbReference>
<feature type="transmembrane region" description="Helical" evidence="6">
    <location>
        <begin position="77"/>
        <end position="94"/>
    </location>
</feature>
<organism evidence="8 9">
    <name type="scientific">Gillisia limnaea (strain DSM 15749 / LMG 21470 / R-8282)</name>
    <dbReference type="NCBI Taxonomy" id="865937"/>
    <lineage>
        <taxon>Bacteria</taxon>
        <taxon>Pseudomonadati</taxon>
        <taxon>Bacteroidota</taxon>
        <taxon>Flavobacteriia</taxon>
        <taxon>Flavobacteriales</taxon>
        <taxon>Flavobacteriaceae</taxon>
        <taxon>Gillisia</taxon>
    </lineage>
</organism>
<dbReference type="Pfam" id="PF02588">
    <property type="entry name" value="YitT_membrane"/>
    <property type="match status" value="1"/>
</dbReference>
<evidence type="ECO:0000256" key="2">
    <source>
        <dbReference type="ARBA" id="ARBA00022475"/>
    </source>
</evidence>
<comment type="subcellular location">
    <subcellularLocation>
        <location evidence="1">Cell membrane</location>
        <topology evidence="1">Multi-pass membrane protein</topology>
    </subcellularLocation>
</comment>
<keyword evidence="3 6" id="KW-0812">Transmembrane</keyword>
<gene>
    <name evidence="8" type="ORF">Gilli_2060</name>
</gene>
<evidence type="ECO:0000313" key="8">
    <source>
        <dbReference type="EMBL" id="EHQ02696.1"/>
    </source>
</evidence>
<dbReference type="PANTHER" id="PTHR33545:SF3">
    <property type="entry name" value="UPF0750 MEMBRANE PROTEIN YQFU"/>
    <property type="match status" value="1"/>
</dbReference>
<evidence type="ECO:0000259" key="7">
    <source>
        <dbReference type="Pfam" id="PF10035"/>
    </source>
</evidence>
<evidence type="ECO:0000256" key="3">
    <source>
        <dbReference type="ARBA" id="ARBA00022692"/>
    </source>
</evidence>
<dbReference type="PIRSF" id="PIRSF006483">
    <property type="entry name" value="Membrane_protein_YitT"/>
    <property type="match status" value="1"/>
</dbReference>
<keyword evidence="5 6" id="KW-0472">Membrane</keyword>
<dbReference type="Proteomes" id="UP000003844">
    <property type="component" value="Unassembled WGS sequence"/>
</dbReference>
<reference evidence="9" key="1">
    <citation type="journal article" date="2012" name="Stand. Genomic Sci.">
        <title>Genome sequence of the Antarctic rhodopsins-containing flavobacterium Gillisia limnaea type strain (R-8282(T)).</title>
        <authorList>
            <person name="Riedel T."/>
            <person name="Held B."/>
            <person name="Nolan M."/>
            <person name="Lucas S."/>
            <person name="Lapidus A."/>
            <person name="Tice H."/>
            <person name="Del Rio T.G."/>
            <person name="Cheng J.F."/>
            <person name="Han C."/>
            <person name="Tapia R."/>
            <person name="Goodwin L.A."/>
            <person name="Pitluck S."/>
            <person name="Liolios K."/>
            <person name="Mavromatis K."/>
            <person name="Pagani I."/>
            <person name="Ivanova N."/>
            <person name="Mikhailova N."/>
            <person name="Pati A."/>
            <person name="Chen A."/>
            <person name="Palaniappan K."/>
            <person name="Land M."/>
            <person name="Rohde M."/>
            <person name="Tindall B.J."/>
            <person name="Detter J.C."/>
            <person name="Goker M."/>
            <person name="Bristow J."/>
            <person name="Eisen J.A."/>
            <person name="Markowitz V."/>
            <person name="Hugenholtz P."/>
            <person name="Kyrpides N.C."/>
            <person name="Klenk H.P."/>
            <person name="Woyke T."/>
        </authorList>
    </citation>
    <scope>NUCLEOTIDE SEQUENCE [LARGE SCALE GENOMIC DNA]</scope>
    <source>
        <strain evidence="9">DSM 15749 / LMG 21470 / R-8282</strain>
    </source>
</reference>
<dbReference type="InterPro" id="IPR051461">
    <property type="entry name" value="UPF0750_membrane"/>
</dbReference>
<keyword evidence="9" id="KW-1185">Reference proteome</keyword>
<dbReference type="Pfam" id="PF10035">
    <property type="entry name" value="DUF2179"/>
    <property type="match status" value="1"/>
</dbReference>
<feature type="transmembrane region" description="Helical" evidence="6">
    <location>
        <begin position="106"/>
        <end position="123"/>
    </location>
</feature>
<name>H2BTS6_GILLR</name>
<evidence type="ECO:0000256" key="1">
    <source>
        <dbReference type="ARBA" id="ARBA00004651"/>
    </source>
</evidence>
<feature type="transmembrane region" description="Helical" evidence="6">
    <location>
        <begin position="12"/>
        <end position="30"/>
    </location>
</feature>
<dbReference type="EMBL" id="JH594606">
    <property type="protein sequence ID" value="EHQ02696.1"/>
    <property type="molecule type" value="Genomic_DNA"/>
</dbReference>
<dbReference type="Gene3D" id="3.30.70.120">
    <property type="match status" value="1"/>
</dbReference>
<evidence type="ECO:0000256" key="5">
    <source>
        <dbReference type="ARBA" id="ARBA00023136"/>
    </source>
</evidence>
<feature type="domain" description="DUF2179" evidence="7">
    <location>
        <begin position="219"/>
        <end position="276"/>
    </location>
</feature>
<dbReference type="RefSeq" id="WP_006989006.1">
    <property type="nucleotide sequence ID" value="NZ_JH594606.1"/>
</dbReference>
<dbReference type="InterPro" id="IPR015867">
    <property type="entry name" value="N-reg_PII/ATP_PRibTrfase_C"/>
</dbReference>